<comment type="caution">
    <text evidence="3">The sequence shown here is derived from an EMBL/GenBank/DDBJ whole genome shotgun (WGS) entry which is preliminary data.</text>
</comment>
<dbReference type="PANTHER" id="PTHR31371">
    <property type="entry name" value="BNAC09G50660D PROTEIN"/>
    <property type="match status" value="1"/>
</dbReference>
<dbReference type="AlphaFoldDB" id="A0ABD1GTC1"/>
<dbReference type="EMBL" id="JBEAFC010000008">
    <property type="protein sequence ID" value="KAL1546324.1"/>
    <property type="molecule type" value="Genomic_DNA"/>
</dbReference>
<keyword evidence="4" id="KW-1185">Reference proteome</keyword>
<dbReference type="Pfam" id="PF11961">
    <property type="entry name" value="DUF3475"/>
    <property type="match status" value="1"/>
</dbReference>
<evidence type="ECO:0000313" key="3">
    <source>
        <dbReference type="EMBL" id="KAL1546324.1"/>
    </source>
</evidence>
<evidence type="ECO:0000313" key="4">
    <source>
        <dbReference type="Proteomes" id="UP001567538"/>
    </source>
</evidence>
<name>A0ABD1GTC1_SALDI</name>
<sequence length="464" mass="52959">MVNTLDLLYTARNHSVNSLHLISWIKQVMVGFKGIGWLPEPKKEGKILGILAFETAKTMSRLISLYKSVSDEEISRLRNDVIRSKGVAFLNSGDENFLLSLASAERLEDLDHAAAAVARLGKKCTDFGLERFDLVYKELKSGVLSSGKMRYGSATAERKIRKMERLVAATSGLHAAVESLAEMEVSERKMKQWKSKDNDLQKANYDNLVHKLEIQRREIRNFKEISLWNKSFDKCVDLMARVVFVVHRRICALFGPRKRFPIKEKVFPHSGPLLTASKPVMVRFYSRKSGIFGEEEDDPRTNRVFHSARPETVGGSGLALRYANVILTAEKYLDSDVAISHVERESFYEMLPENLKFLVRAKLSKNMRCAGVEEGDALLAEGWRDGVAEILRWLAPVADDTVRWQMERSFEKTRFDARPTALLLQTLHFADREKTEAAIAEILVGLSCVFRFENRRFVHCDEFY</sequence>
<reference evidence="3 4" key="1">
    <citation type="submission" date="2024-06" db="EMBL/GenBank/DDBJ databases">
        <title>A chromosome level genome sequence of Diviner's sage (Salvia divinorum).</title>
        <authorList>
            <person name="Ford S.A."/>
            <person name="Ro D.-K."/>
            <person name="Ness R.W."/>
            <person name="Phillips M.A."/>
        </authorList>
    </citation>
    <scope>NUCLEOTIDE SEQUENCE [LARGE SCALE GENOMIC DNA]</scope>
    <source>
        <strain evidence="3">SAF-2024a</strain>
        <tissue evidence="3">Leaf</tissue>
    </source>
</reference>
<dbReference type="PANTHER" id="PTHR31371:SF13">
    <property type="entry name" value="OS05G0457600 PROTEIN"/>
    <property type="match status" value="1"/>
</dbReference>
<dbReference type="InterPro" id="IPR007700">
    <property type="entry name" value="DUF668"/>
</dbReference>
<accession>A0ABD1GTC1</accession>
<dbReference type="InterPro" id="IPR021864">
    <property type="entry name" value="DUF3475"/>
</dbReference>
<gene>
    <name evidence="3" type="ORF">AAHA92_22935</name>
</gene>
<evidence type="ECO:0000259" key="2">
    <source>
        <dbReference type="Pfam" id="PF11961"/>
    </source>
</evidence>
<feature type="domain" description="DUF668" evidence="1">
    <location>
        <begin position="312"/>
        <end position="403"/>
    </location>
</feature>
<dbReference type="Pfam" id="PF05003">
    <property type="entry name" value="DUF668"/>
    <property type="match status" value="1"/>
</dbReference>
<dbReference type="Proteomes" id="UP001567538">
    <property type="component" value="Unassembled WGS sequence"/>
</dbReference>
<organism evidence="3 4">
    <name type="scientific">Salvia divinorum</name>
    <name type="common">Maria pastora</name>
    <name type="synonym">Diviner's sage</name>
    <dbReference type="NCBI Taxonomy" id="28513"/>
    <lineage>
        <taxon>Eukaryota</taxon>
        <taxon>Viridiplantae</taxon>
        <taxon>Streptophyta</taxon>
        <taxon>Embryophyta</taxon>
        <taxon>Tracheophyta</taxon>
        <taxon>Spermatophyta</taxon>
        <taxon>Magnoliopsida</taxon>
        <taxon>eudicotyledons</taxon>
        <taxon>Gunneridae</taxon>
        <taxon>Pentapetalae</taxon>
        <taxon>asterids</taxon>
        <taxon>lamiids</taxon>
        <taxon>Lamiales</taxon>
        <taxon>Lamiaceae</taxon>
        <taxon>Nepetoideae</taxon>
        <taxon>Mentheae</taxon>
        <taxon>Salviinae</taxon>
        <taxon>Salvia</taxon>
        <taxon>Salvia subgen. Calosphace</taxon>
    </lineage>
</organism>
<feature type="domain" description="DUF3475" evidence="2">
    <location>
        <begin position="50"/>
        <end position="105"/>
    </location>
</feature>
<evidence type="ECO:0000259" key="1">
    <source>
        <dbReference type="Pfam" id="PF05003"/>
    </source>
</evidence>
<proteinExistence type="predicted"/>
<protein>
    <submittedName>
        <fullName evidence="3">Protein PSK SIMULATOR 3-like</fullName>
    </submittedName>
</protein>